<dbReference type="RefSeq" id="WP_184109941.1">
    <property type="nucleotide sequence ID" value="NZ_BNAJ01000002.1"/>
</dbReference>
<feature type="signal peptide" evidence="1">
    <location>
        <begin position="1"/>
        <end position="37"/>
    </location>
</feature>
<reference evidence="2" key="1">
    <citation type="journal article" date="2014" name="Int. J. Syst. Evol. Microbiol.">
        <title>Complete genome of a new Firmicutes species belonging to the dominant human colonic microbiota ('Ruminococcus bicirculans') reveals two chromosomes and a selective capacity to utilize plant glucans.</title>
        <authorList>
            <consortium name="NISC Comparative Sequencing Program"/>
            <person name="Wegmann U."/>
            <person name="Louis P."/>
            <person name="Goesmann A."/>
            <person name="Henrissat B."/>
            <person name="Duncan S.H."/>
            <person name="Flint H.J."/>
        </authorList>
    </citation>
    <scope>NUCLEOTIDE SEQUENCE</scope>
    <source>
        <strain evidence="2">CGMCC 1.18437</strain>
    </source>
</reference>
<evidence type="ECO:0000313" key="4">
    <source>
        <dbReference type="Proteomes" id="UP000539473"/>
    </source>
</evidence>
<sequence>MRVSVPLRPAHRHILRPRAAGLIALVAVSLLCGCSQSDVNAPEPAAAASTVAAAPATTPPAEAAVKPLSITSSTTALTLTHWTATTLPVTVTGGNGGPISLRAERADGRDGDVIEVSPATFTPGKAPTAVTLRPTKVVFPQPDGAAPWKLVASRGGQDLASLDLSVTLNTVNLRFTMEPVTAAAGQTVDAVLTVDADSRDLPGFTFSLSPYIPDEAEYYGPVADATGPRTYTVTSLPATIRVPITFKTFPGDPAAGPAIFQLSVDGLADALGSNRYLGKYVRATVTWTPAP</sequence>
<evidence type="ECO:0000313" key="2">
    <source>
        <dbReference type="EMBL" id="GHF38013.1"/>
    </source>
</evidence>
<dbReference type="AlphaFoldDB" id="A0A7W8KDD5"/>
<protein>
    <recommendedName>
        <fullName evidence="6">Lipoprotein</fullName>
    </recommendedName>
</protein>
<proteinExistence type="predicted"/>
<dbReference type="EMBL" id="BNAJ01000002">
    <property type="protein sequence ID" value="GHF38013.1"/>
    <property type="molecule type" value="Genomic_DNA"/>
</dbReference>
<feature type="chain" id="PRO_5030794283" description="Lipoprotein" evidence="1">
    <location>
        <begin position="38"/>
        <end position="291"/>
    </location>
</feature>
<reference evidence="2" key="4">
    <citation type="submission" date="2024-05" db="EMBL/GenBank/DDBJ databases">
        <authorList>
            <person name="Sun Q."/>
            <person name="Zhou Y."/>
        </authorList>
    </citation>
    <scope>NUCLEOTIDE SEQUENCE</scope>
    <source>
        <strain evidence="2">CGMCC 1.18437</strain>
    </source>
</reference>
<accession>A0A7W8KDD5</accession>
<reference evidence="3 4" key="3">
    <citation type="submission" date="2020-08" db="EMBL/GenBank/DDBJ databases">
        <title>Genomic Encyclopedia of Type Strains, Phase IV (KMG-IV): sequencing the most valuable type-strain genomes for metagenomic binning, comparative biology and taxonomic classification.</title>
        <authorList>
            <person name="Goeker M."/>
        </authorList>
    </citation>
    <scope>NUCLEOTIDE SEQUENCE [LARGE SCALE GENOMIC DNA]</scope>
    <source>
        <strain evidence="3 4">DSM 27521</strain>
    </source>
</reference>
<gene>
    <name evidence="2" type="ORF">GCM10017781_13430</name>
    <name evidence="3" type="ORF">HNQ07_001115</name>
</gene>
<reference evidence="5" key="2">
    <citation type="journal article" date="2019" name="Int. J. Syst. Evol. Microbiol.">
        <title>The Global Catalogue of Microorganisms (GCM) 10K type strain sequencing project: providing services to taxonomists for standard genome sequencing and annotation.</title>
        <authorList>
            <consortium name="The Broad Institute Genomics Platform"/>
            <consortium name="The Broad Institute Genome Sequencing Center for Infectious Disease"/>
            <person name="Wu L."/>
            <person name="Ma J."/>
        </authorList>
    </citation>
    <scope>NUCLEOTIDE SEQUENCE [LARGE SCALE GENOMIC DNA]</scope>
    <source>
        <strain evidence="5">CGMCC 1.18437</strain>
    </source>
</reference>
<organism evidence="3 4">
    <name type="scientific">Deinococcus metalli</name>
    <dbReference type="NCBI Taxonomy" id="1141878"/>
    <lineage>
        <taxon>Bacteria</taxon>
        <taxon>Thermotogati</taxon>
        <taxon>Deinococcota</taxon>
        <taxon>Deinococci</taxon>
        <taxon>Deinococcales</taxon>
        <taxon>Deinococcaceae</taxon>
        <taxon>Deinococcus</taxon>
    </lineage>
</organism>
<evidence type="ECO:0000313" key="5">
    <source>
        <dbReference type="Proteomes" id="UP000619376"/>
    </source>
</evidence>
<dbReference type="EMBL" id="JACHFK010000002">
    <property type="protein sequence ID" value="MBB5375658.1"/>
    <property type="molecule type" value="Genomic_DNA"/>
</dbReference>
<keyword evidence="5" id="KW-1185">Reference proteome</keyword>
<dbReference type="PROSITE" id="PS51257">
    <property type="entry name" value="PROKAR_LIPOPROTEIN"/>
    <property type="match status" value="1"/>
</dbReference>
<comment type="caution">
    <text evidence="3">The sequence shown here is derived from an EMBL/GenBank/DDBJ whole genome shotgun (WGS) entry which is preliminary data.</text>
</comment>
<dbReference type="Proteomes" id="UP000539473">
    <property type="component" value="Unassembled WGS sequence"/>
</dbReference>
<name>A0A7W8KDD5_9DEIO</name>
<evidence type="ECO:0000313" key="3">
    <source>
        <dbReference type="EMBL" id="MBB5375658.1"/>
    </source>
</evidence>
<keyword evidence="1" id="KW-0732">Signal</keyword>
<evidence type="ECO:0008006" key="6">
    <source>
        <dbReference type="Google" id="ProtNLM"/>
    </source>
</evidence>
<dbReference type="Proteomes" id="UP000619376">
    <property type="component" value="Unassembled WGS sequence"/>
</dbReference>
<evidence type="ECO:0000256" key="1">
    <source>
        <dbReference type="SAM" id="SignalP"/>
    </source>
</evidence>